<evidence type="ECO:0000256" key="3">
    <source>
        <dbReference type="ARBA" id="ARBA00023274"/>
    </source>
</evidence>
<dbReference type="AlphaFoldDB" id="A0A1D2M8S1"/>
<gene>
    <name evidence="4" type="ORF">Ocin01_17362</name>
</gene>
<dbReference type="OrthoDB" id="413436at2759"/>
<dbReference type="PANTHER" id="PTHR19836">
    <property type="entry name" value="30S RIBOSOMAL PROTEIN S14"/>
    <property type="match status" value="1"/>
</dbReference>
<dbReference type="STRING" id="48709.A0A1D2M8S1"/>
<dbReference type="SUPFAM" id="SSF57716">
    <property type="entry name" value="Glucocorticoid receptor-like (DNA-binding domain)"/>
    <property type="match status" value="1"/>
</dbReference>
<evidence type="ECO:0000256" key="1">
    <source>
        <dbReference type="ARBA" id="ARBA00009083"/>
    </source>
</evidence>
<evidence type="ECO:0000313" key="4">
    <source>
        <dbReference type="EMBL" id="ODM89321.1"/>
    </source>
</evidence>
<dbReference type="GO" id="GO:0006412">
    <property type="term" value="P:translation"/>
    <property type="evidence" value="ECO:0007669"/>
    <property type="project" value="InterPro"/>
</dbReference>
<dbReference type="GO" id="GO:0005763">
    <property type="term" value="C:mitochondrial small ribosomal subunit"/>
    <property type="evidence" value="ECO:0007669"/>
    <property type="project" value="TreeGrafter"/>
</dbReference>
<organism evidence="4 5">
    <name type="scientific">Orchesella cincta</name>
    <name type="common">Springtail</name>
    <name type="synonym">Podura cincta</name>
    <dbReference type="NCBI Taxonomy" id="48709"/>
    <lineage>
        <taxon>Eukaryota</taxon>
        <taxon>Metazoa</taxon>
        <taxon>Ecdysozoa</taxon>
        <taxon>Arthropoda</taxon>
        <taxon>Hexapoda</taxon>
        <taxon>Collembola</taxon>
        <taxon>Entomobryomorpha</taxon>
        <taxon>Entomobryoidea</taxon>
        <taxon>Orchesellidae</taxon>
        <taxon>Orchesellinae</taxon>
        <taxon>Orchesella</taxon>
    </lineage>
</organism>
<keyword evidence="5" id="KW-1185">Reference proteome</keyword>
<dbReference type="Gene3D" id="1.10.287.1480">
    <property type="match status" value="1"/>
</dbReference>
<dbReference type="EMBL" id="LJIJ01002720">
    <property type="protein sequence ID" value="ODM89321.1"/>
    <property type="molecule type" value="Genomic_DNA"/>
</dbReference>
<sequence>MQSLQKPLKLISETFLKSHSRLYASASAKSVVTKAATTPVVAADAPPKKKRPLEPAQEEHPYRLDRWTDWRMKKDYLRRQCVIKLGRKRSMLMTLHQNNILPVEIRDWQNKKWKMIPRDSNHTRLTRRCAITSRPRATVEPWRISRFIFRDLADHSKLSGVQRAIW</sequence>
<reference evidence="4 5" key="1">
    <citation type="journal article" date="2016" name="Genome Biol. Evol.">
        <title>Gene Family Evolution Reflects Adaptation to Soil Environmental Stressors in the Genome of the Collembolan Orchesella cincta.</title>
        <authorList>
            <person name="Faddeeva-Vakhrusheva A."/>
            <person name="Derks M.F."/>
            <person name="Anvar S.Y."/>
            <person name="Agamennone V."/>
            <person name="Suring W."/>
            <person name="Smit S."/>
            <person name="van Straalen N.M."/>
            <person name="Roelofs D."/>
        </authorList>
    </citation>
    <scope>NUCLEOTIDE SEQUENCE [LARGE SCALE GENOMIC DNA]</scope>
    <source>
        <tissue evidence="4">Mixed pool</tissue>
    </source>
</reference>
<proteinExistence type="inferred from homology"/>
<evidence type="ECO:0000256" key="2">
    <source>
        <dbReference type="ARBA" id="ARBA00022980"/>
    </source>
</evidence>
<comment type="similarity">
    <text evidence="1">Belongs to the universal ribosomal protein uS14 family.</text>
</comment>
<comment type="caution">
    <text evidence="4">The sequence shown here is derived from an EMBL/GenBank/DDBJ whole genome shotgun (WGS) entry which is preliminary data.</text>
</comment>
<protein>
    <submittedName>
        <fullName evidence="4">28S ribosomal protein S14, mitochondrial</fullName>
    </submittedName>
</protein>
<name>A0A1D2M8S1_ORCCI</name>
<dbReference type="Pfam" id="PF00253">
    <property type="entry name" value="Ribosomal_S14"/>
    <property type="match status" value="1"/>
</dbReference>
<dbReference type="GO" id="GO:0003735">
    <property type="term" value="F:structural constituent of ribosome"/>
    <property type="evidence" value="ECO:0007669"/>
    <property type="project" value="InterPro"/>
</dbReference>
<dbReference type="PANTHER" id="PTHR19836:SF19">
    <property type="entry name" value="SMALL RIBOSOMAL SUBUNIT PROTEIN US14M"/>
    <property type="match status" value="1"/>
</dbReference>
<dbReference type="InterPro" id="IPR001209">
    <property type="entry name" value="Ribosomal_uS14"/>
</dbReference>
<keyword evidence="2 4" id="KW-0689">Ribosomal protein</keyword>
<keyword evidence="3" id="KW-0687">Ribonucleoprotein</keyword>
<dbReference type="Proteomes" id="UP000094527">
    <property type="component" value="Unassembled WGS sequence"/>
</dbReference>
<evidence type="ECO:0000313" key="5">
    <source>
        <dbReference type="Proteomes" id="UP000094527"/>
    </source>
</evidence>
<accession>A0A1D2M8S1</accession>